<keyword evidence="2" id="KW-1185">Reference proteome</keyword>
<dbReference type="AlphaFoldDB" id="A0A7K1XY94"/>
<proteinExistence type="predicted"/>
<dbReference type="RefSeq" id="WP_160906938.1">
    <property type="nucleotide sequence ID" value="NZ_WVHS01000002.1"/>
</dbReference>
<accession>A0A7K1XY94</accession>
<name>A0A7K1XY94_9SPHI</name>
<organism evidence="1 2">
    <name type="scientific">Hufsiella ginkgonis</name>
    <dbReference type="NCBI Taxonomy" id="2695274"/>
    <lineage>
        <taxon>Bacteria</taxon>
        <taxon>Pseudomonadati</taxon>
        <taxon>Bacteroidota</taxon>
        <taxon>Sphingobacteriia</taxon>
        <taxon>Sphingobacteriales</taxon>
        <taxon>Sphingobacteriaceae</taxon>
        <taxon>Hufsiella</taxon>
    </lineage>
</organism>
<reference evidence="1 2" key="1">
    <citation type="submission" date="2019-11" db="EMBL/GenBank/DDBJ databases">
        <title>Pedobacter sp. HMF7056 Genome sequencing and assembly.</title>
        <authorList>
            <person name="Kang H."/>
            <person name="Kim H."/>
            <person name="Joh K."/>
        </authorList>
    </citation>
    <scope>NUCLEOTIDE SEQUENCE [LARGE SCALE GENOMIC DNA]</scope>
    <source>
        <strain evidence="1 2">HMF7056</strain>
    </source>
</reference>
<gene>
    <name evidence="1" type="ORF">GS398_11720</name>
</gene>
<dbReference type="Proteomes" id="UP000451233">
    <property type="component" value="Unassembled WGS sequence"/>
</dbReference>
<sequence>MTIDNVQELVEGYNDGRILDNKYKPELAKNLNASQAEKNEYLNGLKEGLPQGSRQKKRR</sequence>
<protein>
    <submittedName>
        <fullName evidence="1">Uncharacterized protein</fullName>
    </submittedName>
</protein>
<dbReference type="EMBL" id="WVHS01000002">
    <property type="protein sequence ID" value="MXV15974.1"/>
    <property type="molecule type" value="Genomic_DNA"/>
</dbReference>
<comment type="caution">
    <text evidence="1">The sequence shown here is derived from an EMBL/GenBank/DDBJ whole genome shotgun (WGS) entry which is preliminary data.</text>
</comment>
<evidence type="ECO:0000313" key="1">
    <source>
        <dbReference type="EMBL" id="MXV15974.1"/>
    </source>
</evidence>
<evidence type="ECO:0000313" key="2">
    <source>
        <dbReference type="Proteomes" id="UP000451233"/>
    </source>
</evidence>